<dbReference type="Proteomes" id="UP000186698">
    <property type="component" value="Chromosome 1S"/>
</dbReference>
<dbReference type="PROSITE" id="PS50095">
    <property type="entry name" value="PLAT"/>
    <property type="match status" value="4"/>
</dbReference>
<dbReference type="CDD" id="cd01756">
    <property type="entry name" value="PLAT_repeat"/>
    <property type="match status" value="4"/>
</dbReference>
<evidence type="ECO:0000256" key="2">
    <source>
        <dbReference type="SAM" id="MobiDB-lite"/>
    </source>
</evidence>
<sequence length="699" mass="79543">MSPKKKKTQSQAETEDGDEEEEVEDRPVNKTGKKKSSRHTVVQDQDEDDFNDLQEEKQHRKSKKKLKEEEKENKVKGNKKPIIYEEPELTYNEVDYDEGLVEQEKDCYTPTQEYQLPKKQNEKDKKKGKNEKGKKPKKLSLVEEYEQELLQYHSASSNEEEEDDYNKKKVYEVVTVTGDIRGAGTDANVFVKLFGEFGITPKIHLTSKSTTAFERSKTDVFRVKTNNVGPLKKIRIEHDNTGLNAGWYLDRVIITDMNRPHLRVYFPCNNWLSKEDGDGLYVRDLLGSFDPMDVPKTNKYIARVFTGAANGSGTDADVFLNIFGEKGDTGERKLDNDRDNFEKGAEDKFTIDAPNLGKITKISIGHNNKGGSAGWFLEKIIIEDIGNKAVYQFLCSRWLAIDEDDGKIQRDLLVGGNEATGIVYTVSIMTGDIRGAGTDSKVHVILHGEKGLKNSGKLFLEGGEFERGRIDIYNIEIAALLSPLTRVTIGHDGHGVGAGWYCEKVIVYCPFTGIEQTFPCGYWLDEDEGDRLIERELYEMLSLRQKRQKKQPWSLWIWTSDMKGAGTDANIFLQVYGEKGKSDEMKLDNKSNNFEAGQVDKFMIELPDLGALYKIRIWHEKRAAFSGWHLTKLTLLQTVTKVKYNFKCGRWLDINEEDHEIVREIPAEGPLVDSVLPGEKPTIGSIYIILPCGWDNRLN</sequence>
<organism evidence="4 5">
    <name type="scientific">Xenopus laevis</name>
    <name type="common">African clawed frog</name>
    <dbReference type="NCBI Taxonomy" id="8355"/>
    <lineage>
        <taxon>Eukaryota</taxon>
        <taxon>Metazoa</taxon>
        <taxon>Chordata</taxon>
        <taxon>Craniata</taxon>
        <taxon>Vertebrata</taxon>
        <taxon>Euteleostomi</taxon>
        <taxon>Amphibia</taxon>
        <taxon>Batrachia</taxon>
        <taxon>Anura</taxon>
        <taxon>Pipoidea</taxon>
        <taxon>Pipidae</taxon>
        <taxon>Xenopodinae</taxon>
        <taxon>Xenopus</taxon>
        <taxon>Xenopus</taxon>
    </lineage>
</organism>
<dbReference type="OrthoDB" id="5322100at2759"/>
<dbReference type="RefSeq" id="XP_041435163.1">
    <property type="nucleotide sequence ID" value="XM_041579229.1"/>
</dbReference>
<dbReference type="Pfam" id="PF01477">
    <property type="entry name" value="PLAT"/>
    <property type="match status" value="4"/>
</dbReference>
<feature type="region of interest" description="Disordered" evidence="2">
    <location>
        <begin position="110"/>
        <end position="138"/>
    </location>
</feature>
<dbReference type="Gene3D" id="2.60.60.20">
    <property type="entry name" value="PLAT/LH2 domain"/>
    <property type="match status" value="1"/>
</dbReference>
<evidence type="ECO:0000313" key="5">
    <source>
        <dbReference type="RefSeq" id="XP_041435163.1"/>
    </source>
</evidence>
<dbReference type="KEGG" id="xla:121399193"/>
<accession>A0A8J1M095</accession>
<gene>
    <name evidence="5" type="primary">LOC121399193</name>
</gene>
<feature type="domain" description="PLAT" evidence="3">
    <location>
        <begin position="169"/>
        <end position="286"/>
    </location>
</feature>
<dbReference type="GeneID" id="121399193"/>
<feature type="region of interest" description="Disordered" evidence="2">
    <location>
        <begin position="1"/>
        <end position="97"/>
    </location>
</feature>
<dbReference type="SMART" id="SM00308">
    <property type="entry name" value="LH2"/>
    <property type="match status" value="4"/>
</dbReference>
<evidence type="ECO:0000313" key="4">
    <source>
        <dbReference type="Proteomes" id="UP000186698"/>
    </source>
</evidence>
<feature type="compositionally biased region" description="Basic and acidic residues" evidence="2">
    <location>
        <begin position="119"/>
        <end position="133"/>
    </location>
</feature>
<evidence type="ECO:0000259" key="3">
    <source>
        <dbReference type="PROSITE" id="PS50095"/>
    </source>
</evidence>
<comment type="caution">
    <text evidence="1">Lacks conserved residue(s) required for the propagation of feature annotation.</text>
</comment>
<dbReference type="PANTHER" id="PTHR45901:SF3">
    <property type="entry name" value="LIPOXYGENASE HOMOLOGY DOMAIN-CONTAINING PROTEIN 1"/>
    <property type="match status" value="1"/>
</dbReference>
<feature type="compositionally biased region" description="Acidic residues" evidence="2">
    <location>
        <begin position="44"/>
        <end position="53"/>
    </location>
</feature>
<dbReference type="AlphaFoldDB" id="A0A8J1M095"/>
<feature type="domain" description="PLAT" evidence="3">
    <location>
        <begin position="298"/>
        <end position="413"/>
    </location>
</feature>
<feature type="compositionally biased region" description="Basic and acidic residues" evidence="2">
    <location>
        <begin position="66"/>
        <end position="75"/>
    </location>
</feature>
<dbReference type="PANTHER" id="PTHR45901">
    <property type="entry name" value="PROTEIN CBG12474"/>
    <property type="match status" value="1"/>
</dbReference>
<dbReference type="Gene3D" id="2.40.180.10">
    <property type="entry name" value="Catalase core domain"/>
    <property type="match status" value="3"/>
</dbReference>
<dbReference type="InterPro" id="IPR036392">
    <property type="entry name" value="PLAT/LH2_dom_sf"/>
</dbReference>
<feature type="compositionally biased region" description="Acidic residues" evidence="2">
    <location>
        <begin position="13"/>
        <end position="24"/>
    </location>
</feature>
<dbReference type="InterPro" id="IPR052970">
    <property type="entry name" value="Inner_ear_hair_cell_LOXHD"/>
</dbReference>
<dbReference type="InterPro" id="IPR001024">
    <property type="entry name" value="PLAT/LH2_dom"/>
</dbReference>
<proteinExistence type="predicted"/>
<name>A0A8J1M095_XENLA</name>
<feature type="domain" description="PLAT" evidence="3">
    <location>
        <begin position="422"/>
        <end position="538"/>
    </location>
</feature>
<protein>
    <submittedName>
        <fullName evidence="5">Lipoxygenase homology domain-containing protein 1-like</fullName>
    </submittedName>
</protein>
<dbReference type="SUPFAM" id="SSF49723">
    <property type="entry name" value="Lipase/lipooxygenase domain (PLAT/LH2 domain)"/>
    <property type="match status" value="4"/>
</dbReference>
<keyword evidence="4" id="KW-1185">Reference proteome</keyword>
<feature type="domain" description="PLAT" evidence="3">
    <location>
        <begin position="551"/>
        <end position="666"/>
    </location>
</feature>
<evidence type="ECO:0000256" key="1">
    <source>
        <dbReference type="PROSITE-ProRule" id="PRU00152"/>
    </source>
</evidence>
<reference evidence="5" key="1">
    <citation type="submission" date="2025-08" db="UniProtKB">
        <authorList>
            <consortium name="RefSeq"/>
        </authorList>
    </citation>
    <scope>IDENTIFICATION</scope>
    <source>
        <strain evidence="5">J_2021</strain>
        <tissue evidence="5">Erythrocytes</tissue>
    </source>
</reference>